<reference evidence="2 3" key="1">
    <citation type="submission" date="2024-07" db="EMBL/GenBank/DDBJ databases">
        <title>Characterization of a bacterium isolated from hydrolysated instant sea cucumber by whole-genome sequencing and metabolomics.</title>
        <authorList>
            <person name="Luo X."/>
            <person name="Zhang Z."/>
            <person name="Zheng Z."/>
            <person name="Zhang W."/>
            <person name="Ming T."/>
            <person name="Jiao L."/>
            <person name="Su X."/>
            <person name="Kong F."/>
            <person name="Xu J."/>
        </authorList>
    </citation>
    <scope>NUCLEOTIDE SEQUENCE [LARGE SCALE GENOMIC DNA]</scope>
    <source>
        <strain evidence="2 3">XL-2024</strain>
    </source>
</reference>
<protein>
    <submittedName>
        <fullName evidence="2">Uncharacterized protein</fullName>
    </submittedName>
</protein>
<proteinExistence type="predicted"/>
<keyword evidence="1" id="KW-0732">Signal</keyword>
<feature type="chain" id="PRO_5045178876" evidence="1">
    <location>
        <begin position="25"/>
        <end position="260"/>
    </location>
</feature>
<gene>
    <name evidence="2" type="ORF">AB1300_00885</name>
</gene>
<feature type="signal peptide" evidence="1">
    <location>
        <begin position="1"/>
        <end position="24"/>
    </location>
</feature>
<keyword evidence="3" id="KW-1185">Reference proteome</keyword>
<organism evidence="2 3">
    <name type="scientific">Lysinibacillus xylanilyticus</name>
    <dbReference type="NCBI Taxonomy" id="582475"/>
    <lineage>
        <taxon>Bacteria</taxon>
        <taxon>Bacillati</taxon>
        <taxon>Bacillota</taxon>
        <taxon>Bacilli</taxon>
        <taxon>Bacillales</taxon>
        <taxon>Bacillaceae</taxon>
        <taxon>Lysinibacillus</taxon>
    </lineage>
</organism>
<sequence length="260" mass="29182">MKKLFIVLLAAFVFAVVSPTKSEAKVMYDGAEVVKGQTGKMTFKKDIKVYKKNPDGSFDSLVVKRNNFFKTYDIEKYDGKTFYQMGQYRVQATDLVVFKEVPIDIRTSFYNNPVYVMINHQGVKIPVSYQDIAYGQPLIVGKREEVCTGPKSSLVSIEKGKLNYHYCAGDIEGGPVINTTIIDSTDVRIFEKINKGSYVLTEDTELLSAPMKGAPSYTKMVKGTIFQLSGIEINGYVEVGLSEYYFNYIPVNLLKPVNGK</sequence>
<accession>A0ABV3VSF5</accession>
<dbReference type="RefSeq" id="WP_368634720.1">
    <property type="nucleotide sequence ID" value="NZ_JBFRHK010000001.1"/>
</dbReference>
<evidence type="ECO:0000313" key="2">
    <source>
        <dbReference type="EMBL" id="MEX3743681.1"/>
    </source>
</evidence>
<dbReference type="EMBL" id="JBFRHK010000001">
    <property type="protein sequence ID" value="MEX3743681.1"/>
    <property type="molecule type" value="Genomic_DNA"/>
</dbReference>
<evidence type="ECO:0000313" key="3">
    <source>
        <dbReference type="Proteomes" id="UP001558534"/>
    </source>
</evidence>
<comment type="caution">
    <text evidence="2">The sequence shown here is derived from an EMBL/GenBank/DDBJ whole genome shotgun (WGS) entry which is preliminary data.</text>
</comment>
<evidence type="ECO:0000256" key="1">
    <source>
        <dbReference type="SAM" id="SignalP"/>
    </source>
</evidence>
<dbReference type="Proteomes" id="UP001558534">
    <property type="component" value="Unassembled WGS sequence"/>
</dbReference>
<name>A0ABV3VSF5_9BACI</name>